<keyword evidence="3" id="KW-1185">Reference proteome</keyword>
<proteinExistence type="predicted"/>
<dbReference type="RefSeq" id="XP_009170379.1">
    <property type="nucleotide sequence ID" value="XM_009172115.1"/>
</dbReference>
<gene>
    <name evidence="2" type="ORF">T265_06762</name>
</gene>
<reference evidence="2 3" key="1">
    <citation type="submission" date="2013-11" db="EMBL/GenBank/DDBJ databases">
        <title>Opisthorchis viverrini - life in the bile duct.</title>
        <authorList>
            <person name="Young N.D."/>
            <person name="Nagarajan N."/>
            <person name="Lin S.J."/>
            <person name="Korhonen P.K."/>
            <person name="Jex A.R."/>
            <person name="Hall R.S."/>
            <person name="Safavi-Hemami H."/>
            <person name="Kaewkong W."/>
            <person name="Bertrand D."/>
            <person name="Gao S."/>
            <person name="Seet Q."/>
            <person name="Wongkham S."/>
            <person name="Teh B.T."/>
            <person name="Wongkham C."/>
            <person name="Intapan P.M."/>
            <person name="Maleewong W."/>
            <person name="Yang X."/>
            <person name="Hu M."/>
            <person name="Wang Z."/>
            <person name="Hofmann A."/>
            <person name="Sternberg P.W."/>
            <person name="Tan P."/>
            <person name="Wang J."/>
            <person name="Gasser R.B."/>
        </authorList>
    </citation>
    <scope>NUCLEOTIDE SEQUENCE [LARGE SCALE GENOMIC DNA]</scope>
</reference>
<accession>A0A075AD49</accession>
<feature type="compositionally biased region" description="Polar residues" evidence="1">
    <location>
        <begin position="23"/>
        <end position="32"/>
    </location>
</feature>
<dbReference type="Proteomes" id="UP000054324">
    <property type="component" value="Unassembled WGS sequence"/>
</dbReference>
<dbReference type="GeneID" id="20320941"/>
<sequence>MSIRPAVIENCGGYREPHPDCSDGTQGATGNDSVHEIETTREFSYRLSTTFDCELDKKRQVARVRIELRPMDLQKTEIASW</sequence>
<name>A0A075AD49_OPIVI</name>
<evidence type="ECO:0000313" key="3">
    <source>
        <dbReference type="Proteomes" id="UP000054324"/>
    </source>
</evidence>
<dbReference type="EMBL" id="KL596764">
    <property type="protein sequence ID" value="KER25844.1"/>
    <property type="molecule type" value="Genomic_DNA"/>
</dbReference>
<dbReference type="CTD" id="20320941"/>
<organism evidence="2 3">
    <name type="scientific">Opisthorchis viverrini</name>
    <name type="common">Southeast Asian liver fluke</name>
    <dbReference type="NCBI Taxonomy" id="6198"/>
    <lineage>
        <taxon>Eukaryota</taxon>
        <taxon>Metazoa</taxon>
        <taxon>Spiralia</taxon>
        <taxon>Lophotrochozoa</taxon>
        <taxon>Platyhelminthes</taxon>
        <taxon>Trematoda</taxon>
        <taxon>Digenea</taxon>
        <taxon>Opisthorchiida</taxon>
        <taxon>Opisthorchiata</taxon>
        <taxon>Opisthorchiidae</taxon>
        <taxon>Opisthorchis</taxon>
    </lineage>
</organism>
<dbReference type="AlphaFoldDB" id="A0A075AD49"/>
<feature type="region of interest" description="Disordered" evidence="1">
    <location>
        <begin position="14"/>
        <end position="33"/>
    </location>
</feature>
<protein>
    <submittedName>
        <fullName evidence="2">Uncharacterized protein</fullName>
    </submittedName>
</protein>
<dbReference type="KEGG" id="ovi:T265_06762"/>
<evidence type="ECO:0000313" key="2">
    <source>
        <dbReference type="EMBL" id="KER25844.1"/>
    </source>
</evidence>
<evidence type="ECO:0000256" key="1">
    <source>
        <dbReference type="SAM" id="MobiDB-lite"/>
    </source>
</evidence>